<dbReference type="SUPFAM" id="SSF53474">
    <property type="entry name" value="alpha/beta-Hydrolases"/>
    <property type="match status" value="1"/>
</dbReference>
<protein>
    <submittedName>
        <fullName evidence="2">Alpha/beta fold hydrolase</fullName>
    </submittedName>
</protein>
<feature type="domain" description="AB hydrolase-1" evidence="1">
    <location>
        <begin position="23"/>
        <end position="161"/>
    </location>
</feature>
<dbReference type="Proteomes" id="UP001597368">
    <property type="component" value="Unassembled WGS sequence"/>
</dbReference>
<dbReference type="RefSeq" id="WP_379574115.1">
    <property type="nucleotide sequence ID" value="NZ_JBHUFV010000033.1"/>
</dbReference>
<dbReference type="InterPro" id="IPR050266">
    <property type="entry name" value="AB_hydrolase_sf"/>
</dbReference>
<dbReference type="InterPro" id="IPR000073">
    <property type="entry name" value="AB_hydrolase_1"/>
</dbReference>
<gene>
    <name evidence="2" type="ORF">ACFSKW_21630</name>
</gene>
<dbReference type="InterPro" id="IPR029058">
    <property type="entry name" value="AB_hydrolase_fold"/>
</dbReference>
<dbReference type="PANTHER" id="PTHR43798:SF33">
    <property type="entry name" value="HYDROLASE, PUTATIVE (AFU_ORTHOLOGUE AFUA_2G14860)-RELATED"/>
    <property type="match status" value="1"/>
</dbReference>
<evidence type="ECO:0000259" key="1">
    <source>
        <dbReference type="Pfam" id="PF00561"/>
    </source>
</evidence>
<reference evidence="3" key="1">
    <citation type="journal article" date="2019" name="Int. J. Syst. Evol. Microbiol.">
        <title>The Global Catalogue of Microorganisms (GCM) 10K type strain sequencing project: providing services to taxonomists for standard genome sequencing and annotation.</title>
        <authorList>
            <consortium name="The Broad Institute Genomics Platform"/>
            <consortium name="The Broad Institute Genome Sequencing Center for Infectious Disease"/>
            <person name="Wu L."/>
            <person name="Ma J."/>
        </authorList>
    </citation>
    <scope>NUCLEOTIDE SEQUENCE [LARGE SCALE GENOMIC DNA]</scope>
    <source>
        <strain evidence="3">ICMP 6774ER</strain>
    </source>
</reference>
<comment type="caution">
    <text evidence="2">The sequence shown here is derived from an EMBL/GenBank/DDBJ whole genome shotgun (WGS) entry which is preliminary data.</text>
</comment>
<proteinExistence type="predicted"/>
<evidence type="ECO:0000313" key="3">
    <source>
        <dbReference type="Proteomes" id="UP001597368"/>
    </source>
</evidence>
<dbReference type="Pfam" id="PF00561">
    <property type="entry name" value="Abhydrolase_1"/>
    <property type="match status" value="1"/>
</dbReference>
<dbReference type="PANTHER" id="PTHR43798">
    <property type="entry name" value="MONOACYLGLYCEROL LIPASE"/>
    <property type="match status" value="1"/>
</dbReference>
<keyword evidence="3" id="KW-1185">Reference proteome</keyword>
<dbReference type="Gene3D" id="3.40.50.1820">
    <property type="entry name" value="alpha/beta hydrolase"/>
    <property type="match status" value="2"/>
</dbReference>
<accession>A0ABW4SWN6</accession>
<dbReference type="EMBL" id="JBHUFV010000033">
    <property type="protein sequence ID" value="MFD1934070.1"/>
    <property type="molecule type" value="Genomic_DNA"/>
</dbReference>
<organism evidence="2 3">
    <name type="scientific">Nonomuraea mangrovi</name>
    <dbReference type="NCBI Taxonomy" id="2316207"/>
    <lineage>
        <taxon>Bacteria</taxon>
        <taxon>Bacillati</taxon>
        <taxon>Actinomycetota</taxon>
        <taxon>Actinomycetes</taxon>
        <taxon>Streptosporangiales</taxon>
        <taxon>Streptosporangiaceae</taxon>
        <taxon>Nonomuraea</taxon>
    </lineage>
</organism>
<dbReference type="GO" id="GO:0016787">
    <property type="term" value="F:hydrolase activity"/>
    <property type="evidence" value="ECO:0007669"/>
    <property type="project" value="UniProtKB-KW"/>
</dbReference>
<name>A0ABW4SWN6_9ACTN</name>
<evidence type="ECO:0000313" key="2">
    <source>
        <dbReference type="EMBL" id="MFD1934070.1"/>
    </source>
</evidence>
<sequence length="215" mass="22995">MIRTAHVNGIDLAYREEGDPASPTMVLLHGRTADHNHWNLYTRRFAERFHVVAPDLRGHGASGHPATYALPDMAEDIVALLRALGVEQAVLIGHSLGGAVAYHLAMNHPDLVSVLILEDPPAPLPIDRPPLEDDSPMMVETERQIVSPDPAWAEGLKRVTAPTLVLSGGPSSHVDAAPLAELIPGAKLVTIDAGHLIHSAAPKEFSAAVEEFLEG</sequence>
<dbReference type="PRINTS" id="PR00111">
    <property type="entry name" value="ABHYDROLASE"/>
</dbReference>
<keyword evidence="2" id="KW-0378">Hydrolase</keyword>